<comment type="caution">
    <text evidence="1">The sequence shown here is derived from an EMBL/GenBank/DDBJ whole genome shotgun (WGS) entry which is preliminary data.</text>
</comment>
<dbReference type="AlphaFoldDB" id="A0A644U716"/>
<name>A0A644U716_9ZZZZ</name>
<reference evidence="1" key="1">
    <citation type="submission" date="2019-08" db="EMBL/GenBank/DDBJ databases">
        <authorList>
            <person name="Kucharzyk K."/>
            <person name="Murdoch R.W."/>
            <person name="Higgins S."/>
            <person name="Loffler F."/>
        </authorList>
    </citation>
    <scope>NUCLEOTIDE SEQUENCE</scope>
</reference>
<sequence length="302" mass="35348">MPNQVKISFLVDLERKYGKLRKLPNSLSLFEISDGVCRVYIRYSKVHNRNQSFYGIRKEDLKQLDGFNSVICFLSDNQNEPLFIPYSEFEEVFADLEPASDGQIKAQIYQEKDGMELYISNAGRFNVEGFVGWKSLELLVDKSKIVSLPNFNHSQIQTLIGSIGVHRGYDIWIPNIDRNKLDWNLSEKFVCKSDLPERYLRVNDVIKEVDVLWFKRGSSDLSAMFEVEHSTPIYSGLLRFNDLHLTEPNLRPKFNIVSNDLRRALFLRQINRPTFKTSGLSELCNFLEYKDVFNWFNRTLKY</sequence>
<proteinExistence type="predicted"/>
<dbReference type="EMBL" id="VSSQ01000082">
    <property type="protein sequence ID" value="MPL74734.1"/>
    <property type="molecule type" value="Genomic_DNA"/>
</dbReference>
<gene>
    <name evidence="1" type="ORF">SDC9_20551</name>
</gene>
<evidence type="ECO:0000313" key="1">
    <source>
        <dbReference type="EMBL" id="MPL74734.1"/>
    </source>
</evidence>
<organism evidence="1">
    <name type="scientific">bioreactor metagenome</name>
    <dbReference type="NCBI Taxonomy" id="1076179"/>
    <lineage>
        <taxon>unclassified sequences</taxon>
        <taxon>metagenomes</taxon>
        <taxon>ecological metagenomes</taxon>
    </lineage>
</organism>
<accession>A0A644U716</accession>
<protein>
    <submittedName>
        <fullName evidence="1">Uncharacterized protein</fullName>
    </submittedName>
</protein>